<gene>
    <name evidence="1" type="ORF">EYF80_023715</name>
</gene>
<dbReference type="EMBL" id="SRLO01000225">
    <property type="protein sequence ID" value="TNN66087.1"/>
    <property type="molecule type" value="Genomic_DNA"/>
</dbReference>
<name>A0A4Z2HJY3_9TELE</name>
<proteinExistence type="predicted"/>
<dbReference type="Proteomes" id="UP000314294">
    <property type="component" value="Unassembled WGS sequence"/>
</dbReference>
<evidence type="ECO:0000313" key="1">
    <source>
        <dbReference type="EMBL" id="TNN66087.1"/>
    </source>
</evidence>
<organism evidence="1 2">
    <name type="scientific">Liparis tanakae</name>
    <name type="common">Tanaka's snailfish</name>
    <dbReference type="NCBI Taxonomy" id="230148"/>
    <lineage>
        <taxon>Eukaryota</taxon>
        <taxon>Metazoa</taxon>
        <taxon>Chordata</taxon>
        <taxon>Craniata</taxon>
        <taxon>Vertebrata</taxon>
        <taxon>Euteleostomi</taxon>
        <taxon>Actinopterygii</taxon>
        <taxon>Neopterygii</taxon>
        <taxon>Teleostei</taxon>
        <taxon>Neoteleostei</taxon>
        <taxon>Acanthomorphata</taxon>
        <taxon>Eupercaria</taxon>
        <taxon>Perciformes</taxon>
        <taxon>Cottioidei</taxon>
        <taxon>Cottales</taxon>
        <taxon>Liparidae</taxon>
        <taxon>Liparis</taxon>
    </lineage>
</organism>
<reference evidence="1 2" key="1">
    <citation type="submission" date="2019-03" db="EMBL/GenBank/DDBJ databases">
        <title>First draft genome of Liparis tanakae, snailfish: a comprehensive survey of snailfish specific genes.</title>
        <authorList>
            <person name="Kim W."/>
            <person name="Song I."/>
            <person name="Jeong J.-H."/>
            <person name="Kim D."/>
            <person name="Kim S."/>
            <person name="Ryu S."/>
            <person name="Song J.Y."/>
            <person name="Lee S.K."/>
        </authorList>
    </citation>
    <scope>NUCLEOTIDE SEQUENCE [LARGE SCALE GENOMIC DNA]</scope>
    <source>
        <tissue evidence="1">Muscle</tissue>
    </source>
</reference>
<keyword evidence="2" id="KW-1185">Reference proteome</keyword>
<protein>
    <submittedName>
        <fullName evidence="1">Uncharacterized protein</fullName>
    </submittedName>
</protein>
<accession>A0A4Z2HJY3</accession>
<comment type="caution">
    <text evidence="1">The sequence shown here is derived from an EMBL/GenBank/DDBJ whole genome shotgun (WGS) entry which is preliminary data.</text>
</comment>
<dbReference type="AlphaFoldDB" id="A0A4Z2HJY3"/>
<evidence type="ECO:0000313" key="2">
    <source>
        <dbReference type="Proteomes" id="UP000314294"/>
    </source>
</evidence>
<sequence>MSGLIVMVLLKDAERDRPPVTVTNFPDMSIKLSVLLDTSLFALVVRRVTSSTLLHTPITSAIEDTNQYMSGKHAGIGALRRARRRAEKL</sequence>